<dbReference type="RefSeq" id="WP_159525329.1">
    <property type="nucleotide sequence ID" value="NZ_WUUU01000014.1"/>
</dbReference>
<accession>A0A6B0SFL0</accession>
<evidence type="ECO:0000313" key="2">
    <source>
        <dbReference type="EMBL" id="MXR19757.1"/>
    </source>
</evidence>
<evidence type="ECO:0000313" key="3">
    <source>
        <dbReference type="Proteomes" id="UP000471521"/>
    </source>
</evidence>
<dbReference type="EMBL" id="WUUU01000014">
    <property type="protein sequence ID" value="MXR19757.1"/>
    <property type="molecule type" value="Genomic_DNA"/>
</dbReference>
<sequence length="416" mass="46395">MSAGDSRRAPFRTEKSGIAYGSDDGSRQANPSNAIDVFEQTNGDGDRFTDTLPALPIPGHGTRDPECGDDVPRFCADCGHVSHVGSTCYSWECPRCWKGADRRRAKAVVSKLDALRRAKESKRPGWNGWKFHHLVLSPPDGFAVDSDDPLKRTLELVKEVLGELGVDTGAWFYHPWRGEDGDDRGFWKHLLPDGDSQDWTETREELSYSPHFHVVALSKNVDGGHVTRAVEDATGWLIERITKGDDSNVSIYNEFDLARVVTYCLSHTGVRDGSNQYGYWGEVHNFVPEPHIEREADAWVRSVSVNTLGLAYDSVACTLERDKLVTETVEVPAEKVNLGAAHGDGAAPPGDETVEIEEEHEVRENCDGRLLDIKNAPAFLTDDDWMADAEHADDLEATWAEWRERIDEEPDERPPD</sequence>
<keyword evidence="3" id="KW-1185">Reference proteome</keyword>
<feature type="compositionally biased region" description="Polar residues" evidence="1">
    <location>
        <begin position="27"/>
        <end position="43"/>
    </location>
</feature>
<name>A0A6B0SFL0_9EURY</name>
<gene>
    <name evidence="2" type="ORF">GRX66_03735</name>
</gene>
<protein>
    <recommendedName>
        <fullName evidence="4">Replication protein</fullName>
    </recommendedName>
</protein>
<organism evidence="2 3">
    <name type="scientific">Halobacterium bonnevillei</name>
    <dbReference type="NCBI Taxonomy" id="2692200"/>
    <lineage>
        <taxon>Archaea</taxon>
        <taxon>Methanobacteriati</taxon>
        <taxon>Methanobacteriota</taxon>
        <taxon>Stenosarchaea group</taxon>
        <taxon>Halobacteria</taxon>
        <taxon>Halobacteriales</taxon>
        <taxon>Halobacteriaceae</taxon>
        <taxon>Halobacterium</taxon>
    </lineage>
</organism>
<feature type="compositionally biased region" description="Basic and acidic residues" evidence="1">
    <location>
        <begin position="1"/>
        <end position="15"/>
    </location>
</feature>
<reference evidence="2 3" key="1">
    <citation type="submission" date="2019-12" db="EMBL/GenBank/DDBJ databases">
        <title>Isolation and characterization of three novel carbon monoxide-oxidizing members of Halobacteria from salione crusts and soils.</title>
        <authorList>
            <person name="Myers M.R."/>
            <person name="King G.M."/>
        </authorList>
    </citation>
    <scope>NUCLEOTIDE SEQUENCE [LARGE SCALE GENOMIC DNA]</scope>
    <source>
        <strain evidence="2 3">PCN9</strain>
    </source>
</reference>
<evidence type="ECO:0008006" key="4">
    <source>
        <dbReference type="Google" id="ProtNLM"/>
    </source>
</evidence>
<comment type="caution">
    <text evidence="2">The sequence shown here is derived from an EMBL/GenBank/DDBJ whole genome shotgun (WGS) entry which is preliminary data.</text>
</comment>
<evidence type="ECO:0000256" key="1">
    <source>
        <dbReference type="SAM" id="MobiDB-lite"/>
    </source>
</evidence>
<dbReference type="Proteomes" id="UP000471521">
    <property type="component" value="Unassembled WGS sequence"/>
</dbReference>
<proteinExistence type="predicted"/>
<dbReference type="OrthoDB" id="271867at2157"/>
<feature type="region of interest" description="Disordered" evidence="1">
    <location>
        <begin position="1"/>
        <end position="63"/>
    </location>
</feature>
<dbReference type="AlphaFoldDB" id="A0A6B0SFL0"/>